<name>A0A136Q686_9FIRM</name>
<keyword evidence="2" id="KW-1185">Reference proteome</keyword>
<protein>
    <submittedName>
        <fullName evidence="1">Uncharacterized protein</fullName>
    </submittedName>
</protein>
<comment type="caution">
    <text evidence="1">The sequence shown here is derived from an EMBL/GenBank/DDBJ whole genome shotgun (WGS) entry which is preliminary data.</text>
</comment>
<dbReference type="STRING" id="626937.HMPREF3293_00924"/>
<accession>A0A136Q686</accession>
<evidence type="ECO:0000313" key="2">
    <source>
        <dbReference type="Proteomes" id="UP000070366"/>
    </source>
</evidence>
<proteinExistence type="predicted"/>
<dbReference type="EMBL" id="LSZW01000047">
    <property type="protein sequence ID" value="KXK66188.1"/>
    <property type="molecule type" value="Genomic_DNA"/>
</dbReference>
<gene>
    <name evidence="1" type="ORF">HMPREF3293_00924</name>
</gene>
<sequence>MSASSYPFLLSYEKTGRDGLFQRPAFILAGQIAQRRLPACSGHGRKALRCGHIELSARIQAARQNNFRAANGDMPFSPHIAVLSRNFPPNTLFDSVIAMDRRYFL</sequence>
<organism evidence="1 2">
    <name type="scientific">Christensenella minuta</name>
    <dbReference type="NCBI Taxonomy" id="626937"/>
    <lineage>
        <taxon>Bacteria</taxon>
        <taxon>Bacillati</taxon>
        <taxon>Bacillota</taxon>
        <taxon>Clostridia</taxon>
        <taxon>Christensenellales</taxon>
        <taxon>Christensenellaceae</taxon>
        <taxon>Christensenella</taxon>
    </lineage>
</organism>
<reference evidence="1 2" key="1">
    <citation type="submission" date="2016-02" db="EMBL/GenBank/DDBJ databases">
        <authorList>
            <person name="Wen L."/>
            <person name="He K."/>
            <person name="Yang H."/>
        </authorList>
    </citation>
    <scope>NUCLEOTIDE SEQUENCE [LARGE SCALE GENOMIC DNA]</scope>
    <source>
        <strain evidence="1 2">DSM 22607</strain>
    </source>
</reference>
<dbReference type="Proteomes" id="UP000070366">
    <property type="component" value="Unassembled WGS sequence"/>
</dbReference>
<evidence type="ECO:0000313" key="1">
    <source>
        <dbReference type="EMBL" id="KXK66188.1"/>
    </source>
</evidence>
<dbReference type="AlphaFoldDB" id="A0A136Q686"/>